<feature type="domain" description="LexA repressor DNA-binding" evidence="2">
    <location>
        <begin position="1"/>
        <end position="57"/>
    </location>
</feature>
<dbReference type="InterPro" id="IPR036286">
    <property type="entry name" value="LexA/Signal_pep-like_sf"/>
</dbReference>
<dbReference type="PANTHER" id="PTHR33516">
    <property type="entry name" value="LEXA REPRESSOR"/>
    <property type="match status" value="1"/>
</dbReference>
<feature type="domain" description="Peptidase S24/S26A/S26B/S26C" evidence="1">
    <location>
        <begin position="86"/>
        <end position="202"/>
    </location>
</feature>
<sequence>MAGLTNRQAEIFQFILQYLDEHGSVPDYPEIMERFSFKHANSVYQYFDAFVRKNFLEKVGRGEFKLHSTKHHLLDDNLFSGGGIPIRGRITAGELNPVVEEDLGTIPITVASKQSSKIFGLQVDGISMTGVGIDDRDYILVEDRSFLQNGEIGLIRYNGESTLKTIWQKEDHILLEAHNKEAQNIIISPGEFEEVTVIGKYVGKAQKEIDGWHLFLKA</sequence>
<evidence type="ECO:0000313" key="4">
    <source>
        <dbReference type="Proteomes" id="UP000184041"/>
    </source>
</evidence>
<dbReference type="CDD" id="cd06529">
    <property type="entry name" value="S24_LexA-like"/>
    <property type="match status" value="1"/>
</dbReference>
<dbReference type="RefSeq" id="WP_073068241.1">
    <property type="nucleotide sequence ID" value="NZ_FQUS01000032.1"/>
</dbReference>
<dbReference type="PANTHER" id="PTHR33516:SF2">
    <property type="entry name" value="LEXA REPRESSOR-RELATED"/>
    <property type="match status" value="1"/>
</dbReference>
<dbReference type="Pfam" id="PF00717">
    <property type="entry name" value="Peptidase_S24"/>
    <property type="match status" value="1"/>
</dbReference>
<dbReference type="GO" id="GO:0004252">
    <property type="term" value="F:serine-type endopeptidase activity"/>
    <property type="evidence" value="ECO:0007669"/>
    <property type="project" value="InterPro"/>
</dbReference>
<dbReference type="InterPro" id="IPR039418">
    <property type="entry name" value="LexA-like"/>
</dbReference>
<dbReference type="Proteomes" id="UP000184041">
    <property type="component" value="Unassembled WGS sequence"/>
</dbReference>
<evidence type="ECO:0000259" key="2">
    <source>
        <dbReference type="Pfam" id="PF01726"/>
    </source>
</evidence>
<proteinExistence type="predicted"/>
<dbReference type="Gene3D" id="2.10.109.10">
    <property type="entry name" value="Umud Fragment, subunit A"/>
    <property type="match status" value="1"/>
</dbReference>
<dbReference type="InterPro" id="IPR036388">
    <property type="entry name" value="WH-like_DNA-bd_sf"/>
</dbReference>
<dbReference type="AlphaFoldDB" id="A0A1M5KIV4"/>
<dbReference type="SUPFAM" id="SSF51306">
    <property type="entry name" value="LexA/Signal peptidase"/>
    <property type="match status" value="1"/>
</dbReference>
<keyword evidence="4" id="KW-1185">Reference proteome</keyword>
<accession>A0A1M5KIV4</accession>
<evidence type="ECO:0000259" key="1">
    <source>
        <dbReference type="Pfam" id="PF00717"/>
    </source>
</evidence>
<dbReference type="STRING" id="1194090.SAMN05443144_13229"/>
<gene>
    <name evidence="3" type="ORF">SAMN05443144_13229</name>
</gene>
<dbReference type="SUPFAM" id="SSF46785">
    <property type="entry name" value="Winged helix' DNA-binding domain"/>
    <property type="match status" value="1"/>
</dbReference>
<dbReference type="Pfam" id="PF01726">
    <property type="entry name" value="LexA_DNA_bind"/>
    <property type="match status" value="1"/>
</dbReference>
<organism evidence="3 4">
    <name type="scientific">Fodinibius roseus</name>
    <dbReference type="NCBI Taxonomy" id="1194090"/>
    <lineage>
        <taxon>Bacteria</taxon>
        <taxon>Pseudomonadati</taxon>
        <taxon>Balneolota</taxon>
        <taxon>Balneolia</taxon>
        <taxon>Balneolales</taxon>
        <taxon>Balneolaceae</taxon>
        <taxon>Fodinibius</taxon>
    </lineage>
</organism>
<name>A0A1M5KIV4_9BACT</name>
<dbReference type="Gene3D" id="1.10.10.10">
    <property type="entry name" value="Winged helix-like DNA-binding domain superfamily/Winged helix DNA-binding domain"/>
    <property type="match status" value="1"/>
</dbReference>
<dbReference type="GO" id="GO:0006508">
    <property type="term" value="P:proteolysis"/>
    <property type="evidence" value="ECO:0007669"/>
    <property type="project" value="InterPro"/>
</dbReference>
<dbReference type="OrthoDB" id="9787787at2"/>
<dbReference type="InterPro" id="IPR006199">
    <property type="entry name" value="LexA_DNA-bd_dom"/>
</dbReference>
<dbReference type="InterPro" id="IPR015927">
    <property type="entry name" value="Peptidase_S24_S26A/B/C"/>
</dbReference>
<evidence type="ECO:0000313" key="3">
    <source>
        <dbReference type="EMBL" id="SHG52814.1"/>
    </source>
</evidence>
<dbReference type="InterPro" id="IPR036390">
    <property type="entry name" value="WH_DNA-bd_sf"/>
</dbReference>
<dbReference type="EMBL" id="FQUS01000032">
    <property type="protein sequence ID" value="SHG52814.1"/>
    <property type="molecule type" value="Genomic_DNA"/>
</dbReference>
<reference evidence="3 4" key="1">
    <citation type="submission" date="2016-11" db="EMBL/GenBank/DDBJ databases">
        <authorList>
            <person name="Jaros S."/>
            <person name="Januszkiewicz K."/>
            <person name="Wedrychowicz H."/>
        </authorList>
    </citation>
    <scope>NUCLEOTIDE SEQUENCE [LARGE SCALE GENOMIC DNA]</scope>
    <source>
        <strain evidence="3 4">DSM 21986</strain>
    </source>
</reference>
<dbReference type="InterPro" id="IPR050077">
    <property type="entry name" value="LexA_repressor"/>
</dbReference>
<protein>
    <submittedName>
        <fullName evidence="3">SOS-response transcriptional repressor, LexA</fullName>
    </submittedName>
</protein>